<protein>
    <submittedName>
        <fullName evidence="5">Transcriptional repressor SmtB</fullName>
    </submittedName>
</protein>
<evidence type="ECO:0000256" key="1">
    <source>
        <dbReference type="ARBA" id="ARBA00023015"/>
    </source>
</evidence>
<dbReference type="PANTHER" id="PTHR33154:SF33">
    <property type="entry name" value="TRANSCRIPTIONAL REPRESSOR SDPR"/>
    <property type="match status" value="1"/>
</dbReference>
<dbReference type="Gene3D" id="1.10.10.10">
    <property type="entry name" value="Winged helix-like DNA-binding domain superfamily/Winged helix DNA-binding domain"/>
    <property type="match status" value="1"/>
</dbReference>
<dbReference type="PROSITE" id="PS50987">
    <property type="entry name" value="HTH_ARSR_2"/>
    <property type="match status" value="1"/>
</dbReference>
<name>A0A1Y6K101_9CHLR</name>
<keyword evidence="1" id="KW-0805">Transcription regulation</keyword>
<dbReference type="PRINTS" id="PR00778">
    <property type="entry name" value="HTHARSR"/>
</dbReference>
<dbReference type="Proteomes" id="UP000195514">
    <property type="component" value="Chromosome I"/>
</dbReference>
<dbReference type="PANTHER" id="PTHR33154">
    <property type="entry name" value="TRANSCRIPTIONAL REGULATOR, ARSR FAMILY"/>
    <property type="match status" value="1"/>
</dbReference>
<keyword evidence="3" id="KW-0804">Transcription</keyword>
<dbReference type="AlphaFoldDB" id="A0A1Y6K101"/>
<accession>A0A1Y6K101</accession>
<evidence type="ECO:0000313" key="5">
    <source>
        <dbReference type="EMBL" id="SMX53324.1"/>
    </source>
</evidence>
<dbReference type="InterPro" id="IPR036390">
    <property type="entry name" value="WH_DNA-bd_sf"/>
</dbReference>
<dbReference type="InterPro" id="IPR011991">
    <property type="entry name" value="ArsR-like_HTH"/>
</dbReference>
<dbReference type="InterPro" id="IPR018334">
    <property type="entry name" value="ArsR_HTH"/>
</dbReference>
<keyword evidence="6" id="KW-1185">Reference proteome</keyword>
<dbReference type="PROSITE" id="PS00846">
    <property type="entry name" value="HTH_ARSR_1"/>
    <property type="match status" value="1"/>
</dbReference>
<evidence type="ECO:0000256" key="2">
    <source>
        <dbReference type="ARBA" id="ARBA00023125"/>
    </source>
</evidence>
<dbReference type="CDD" id="cd00090">
    <property type="entry name" value="HTH_ARSR"/>
    <property type="match status" value="1"/>
</dbReference>
<dbReference type="SUPFAM" id="SSF46785">
    <property type="entry name" value="Winged helix' DNA-binding domain"/>
    <property type="match status" value="1"/>
</dbReference>
<dbReference type="SMART" id="SM00418">
    <property type="entry name" value="HTH_ARSR"/>
    <property type="match status" value="1"/>
</dbReference>
<evidence type="ECO:0000256" key="3">
    <source>
        <dbReference type="ARBA" id="ARBA00023163"/>
    </source>
</evidence>
<sequence length="109" mass="12447">MQATTNTPVEINYEALSETALHAMAESFKALADPTRLKILALLFAEERCVGDIAEHLDVSQSAVSHQLRLLRSLNIVRYRKEGREVYYDLSDDHVRGILLRTFEHVLHD</sequence>
<dbReference type="GO" id="GO:0003677">
    <property type="term" value="F:DNA binding"/>
    <property type="evidence" value="ECO:0007669"/>
    <property type="project" value="UniProtKB-KW"/>
</dbReference>
<keyword evidence="2" id="KW-0238">DNA-binding</keyword>
<dbReference type="Pfam" id="PF01022">
    <property type="entry name" value="HTH_5"/>
    <property type="match status" value="1"/>
</dbReference>
<feature type="domain" description="HTH arsR-type" evidence="4">
    <location>
        <begin position="16"/>
        <end position="109"/>
    </location>
</feature>
<dbReference type="KEGG" id="abat:CFX1CAM_0258"/>
<dbReference type="EMBL" id="LT859958">
    <property type="protein sequence ID" value="SMX53324.1"/>
    <property type="molecule type" value="Genomic_DNA"/>
</dbReference>
<reference evidence="6" key="1">
    <citation type="submission" date="2017-05" db="EMBL/GenBank/DDBJ databases">
        <authorList>
            <person name="Kirkegaard R."/>
            <person name="Mcilroy J S."/>
        </authorList>
    </citation>
    <scope>NUCLEOTIDE SEQUENCE [LARGE SCALE GENOMIC DNA]</scope>
</reference>
<dbReference type="RefSeq" id="WP_197687145.1">
    <property type="nucleotide sequence ID" value="NZ_LT859958.1"/>
</dbReference>
<evidence type="ECO:0000259" key="4">
    <source>
        <dbReference type="PROSITE" id="PS50987"/>
    </source>
</evidence>
<organism evidence="5 6">
    <name type="scientific">Candidatus Brevifilum fermentans</name>
    <dbReference type="NCBI Taxonomy" id="1986204"/>
    <lineage>
        <taxon>Bacteria</taxon>
        <taxon>Bacillati</taxon>
        <taxon>Chloroflexota</taxon>
        <taxon>Anaerolineae</taxon>
        <taxon>Anaerolineales</taxon>
        <taxon>Anaerolineaceae</taxon>
        <taxon>Candidatus Brevifilum</taxon>
    </lineage>
</organism>
<dbReference type="InterPro" id="IPR036388">
    <property type="entry name" value="WH-like_DNA-bd_sf"/>
</dbReference>
<dbReference type="NCBIfam" id="NF033788">
    <property type="entry name" value="HTH_metalloreg"/>
    <property type="match status" value="1"/>
</dbReference>
<evidence type="ECO:0000313" key="6">
    <source>
        <dbReference type="Proteomes" id="UP000195514"/>
    </source>
</evidence>
<dbReference type="GO" id="GO:0003700">
    <property type="term" value="F:DNA-binding transcription factor activity"/>
    <property type="evidence" value="ECO:0007669"/>
    <property type="project" value="InterPro"/>
</dbReference>
<gene>
    <name evidence="5" type="primary">smtB</name>
    <name evidence="5" type="ORF">CFX1CAM_0258</name>
</gene>
<dbReference type="InterPro" id="IPR051081">
    <property type="entry name" value="HTH_MetalResp_TranReg"/>
</dbReference>
<dbReference type="InterPro" id="IPR001845">
    <property type="entry name" value="HTH_ArsR_DNA-bd_dom"/>
</dbReference>
<proteinExistence type="predicted"/>